<sequence>MKYKLKLIFVFLILLSSQLAKSDERVSLATIYADVLIYRPIGFALTVTGTALFVAVSPMLAIANIAPPHDAFDDSLEMLVMTPFNFTFDRPLGVMRPDGNGVYQRR</sequence>
<comment type="caution">
    <text evidence="3">The sequence shown here is derived from an EMBL/GenBank/DDBJ whole genome shotgun (WGS) entry which is preliminary data.</text>
</comment>
<dbReference type="OrthoDB" id="332175at2"/>
<feature type="chain" id="PRO_5008069422" description="Multidrug transporter" evidence="2">
    <location>
        <begin position="23"/>
        <end position="106"/>
    </location>
</feature>
<name>A0A177NPT6_9GAMM</name>
<feature type="signal peptide" evidence="2">
    <location>
        <begin position="1"/>
        <end position="22"/>
    </location>
</feature>
<evidence type="ECO:0000256" key="2">
    <source>
        <dbReference type="SAM" id="SignalP"/>
    </source>
</evidence>
<keyword evidence="4" id="KW-1185">Reference proteome</keyword>
<evidence type="ECO:0000313" key="4">
    <source>
        <dbReference type="Proteomes" id="UP000078476"/>
    </source>
</evidence>
<proteinExistence type="predicted"/>
<dbReference type="AlphaFoldDB" id="A0A177NPT6"/>
<feature type="transmembrane region" description="Helical" evidence="1">
    <location>
        <begin position="36"/>
        <end position="56"/>
    </location>
</feature>
<dbReference type="EMBL" id="LUUI01000055">
    <property type="protein sequence ID" value="OAI20077.1"/>
    <property type="molecule type" value="Genomic_DNA"/>
</dbReference>
<accession>A0A177NPT6</accession>
<dbReference type="Proteomes" id="UP000078476">
    <property type="component" value="Unassembled WGS sequence"/>
</dbReference>
<reference evidence="3 4" key="1">
    <citation type="submission" date="2016-03" db="EMBL/GenBank/DDBJ databases">
        <authorList>
            <person name="Ploux O."/>
        </authorList>
    </citation>
    <scope>NUCLEOTIDE SEQUENCE [LARGE SCALE GENOMIC DNA]</scope>
    <source>
        <strain evidence="3 4">R-45370</strain>
    </source>
</reference>
<keyword evidence="1" id="KW-0472">Membrane</keyword>
<evidence type="ECO:0008006" key="5">
    <source>
        <dbReference type="Google" id="ProtNLM"/>
    </source>
</evidence>
<protein>
    <recommendedName>
        <fullName evidence="5">Multidrug transporter</fullName>
    </recommendedName>
</protein>
<keyword evidence="2" id="KW-0732">Signal</keyword>
<dbReference type="STRING" id="980561.A1359_03440"/>
<organism evidence="3 4">
    <name type="scientific">Methylomonas lenta</name>
    <dbReference type="NCBI Taxonomy" id="980561"/>
    <lineage>
        <taxon>Bacteria</taxon>
        <taxon>Pseudomonadati</taxon>
        <taxon>Pseudomonadota</taxon>
        <taxon>Gammaproteobacteria</taxon>
        <taxon>Methylococcales</taxon>
        <taxon>Methylococcaceae</taxon>
        <taxon>Methylomonas</taxon>
    </lineage>
</organism>
<evidence type="ECO:0000256" key="1">
    <source>
        <dbReference type="SAM" id="Phobius"/>
    </source>
</evidence>
<gene>
    <name evidence="3" type="ORF">A1359_03440</name>
</gene>
<dbReference type="RefSeq" id="WP_066978265.1">
    <property type="nucleotide sequence ID" value="NZ_LUUI01000055.1"/>
</dbReference>
<keyword evidence="1" id="KW-0812">Transmembrane</keyword>
<keyword evidence="1" id="KW-1133">Transmembrane helix</keyword>
<evidence type="ECO:0000313" key="3">
    <source>
        <dbReference type="EMBL" id="OAI20077.1"/>
    </source>
</evidence>